<dbReference type="Proteomes" id="UP000014937">
    <property type="component" value="Unassembled WGS sequence"/>
</dbReference>
<dbReference type="AlphaFoldDB" id="R6X3A1"/>
<dbReference type="RefSeq" id="WP_021721132.1">
    <property type="nucleotide sequence ID" value="NZ_FR892827.1"/>
</dbReference>
<comment type="caution">
    <text evidence="1">The sequence shown here is derived from an EMBL/GenBank/DDBJ whole genome shotgun (WGS) entry which is preliminary data.</text>
</comment>
<reference evidence="1" key="1">
    <citation type="submission" date="2012-11" db="EMBL/GenBank/DDBJ databases">
        <title>Dependencies among metagenomic species, viruses, plasmids and units of genetic variation.</title>
        <authorList>
            <person name="Nielsen H.B."/>
            <person name="Almeida M."/>
            <person name="Juncker A.S."/>
            <person name="Rasmussen S."/>
            <person name="Li J."/>
            <person name="Sunagawa S."/>
            <person name="Plichta D."/>
            <person name="Gautier L."/>
            <person name="Le Chatelier E."/>
            <person name="Peletier E."/>
            <person name="Bonde I."/>
            <person name="Nielsen T."/>
            <person name="Manichanh C."/>
            <person name="Arumugam M."/>
            <person name="Batto J."/>
            <person name="Santos M.B.Q.D."/>
            <person name="Blom N."/>
            <person name="Borruel N."/>
            <person name="Burgdorf K.S."/>
            <person name="Boumezbeur F."/>
            <person name="Casellas F."/>
            <person name="Dore J."/>
            <person name="Guarner F."/>
            <person name="Hansen T."/>
            <person name="Hildebrand F."/>
            <person name="Kaas R.S."/>
            <person name="Kennedy S."/>
            <person name="Kristiansen K."/>
            <person name="Kultima J.R."/>
            <person name="Leonard P."/>
            <person name="Levenez F."/>
            <person name="Lund O."/>
            <person name="Moumen B."/>
            <person name="Le Paslier D."/>
            <person name="Pons N."/>
            <person name="Pedersen O."/>
            <person name="Prifti E."/>
            <person name="Qin J."/>
            <person name="Raes J."/>
            <person name="Tap J."/>
            <person name="Tims S."/>
            <person name="Ussery D.W."/>
            <person name="Yamada T."/>
            <person name="MetaHit consortium"/>
            <person name="Renault P."/>
            <person name="Sicheritz-Ponten T."/>
            <person name="Bork P."/>
            <person name="Wang J."/>
            <person name="Brunak S."/>
            <person name="Ehrlich S.D."/>
        </authorList>
    </citation>
    <scope>NUCLEOTIDE SEQUENCE [LARGE SCALE GENOMIC DNA]</scope>
</reference>
<evidence type="ECO:0000313" key="2">
    <source>
        <dbReference type="Proteomes" id="UP000014937"/>
    </source>
</evidence>
<dbReference type="HOGENOM" id="CLU_3064557_0_0_9"/>
<name>R6X3A1_9FIRM</name>
<dbReference type="EMBL" id="CBGL010000047">
    <property type="protein sequence ID" value="CDD10736.1"/>
    <property type="molecule type" value="Genomic_DNA"/>
</dbReference>
<gene>
    <name evidence="1" type="ORF">BN587_02111</name>
</gene>
<accession>R6X3A1</accession>
<proteinExistence type="predicted"/>
<organism evidence="1 2">
    <name type="scientific">Phascolarctobacterium succinatutens CAG:287</name>
    <dbReference type="NCBI Taxonomy" id="1263101"/>
    <lineage>
        <taxon>Bacteria</taxon>
        <taxon>Bacillati</taxon>
        <taxon>Bacillota</taxon>
        <taxon>Negativicutes</taxon>
        <taxon>Acidaminococcales</taxon>
        <taxon>Acidaminococcaceae</taxon>
        <taxon>Phascolarctobacterium</taxon>
    </lineage>
</organism>
<sequence>MRFPTKEENMMMKAIKPYLDEHCKLKEDAPDEIKELAEKLRESFEDAACQHPF</sequence>
<protein>
    <submittedName>
        <fullName evidence="1">Uncharacterized protein</fullName>
    </submittedName>
</protein>
<evidence type="ECO:0000313" key="1">
    <source>
        <dbReference type="EMBL" id="CDD10736.1"/>
    </source>
</evidence>